<reference evidence="9" key="1">
    <citation type="journal article" date="2012" name="Nature">
        <title>The oyster genome reveals stress adaptation and complexity of shell formation.</title>
        <authorList>
            <person name="Zhang G."/>
            <person name="Fang X."/>
            <person name="Guo X."/>
            <person name="Li L."/>
            <person name="Luo R."/>
            <person name="Xu F."/>
            <person name="Yang P."/>
            <person name="Zhang L."/>
            <person name="Wang X."/>
            <person name="Qi H."/>
            <person name="Xiong Z."/>
            <person name="Que H."/>
            <person name="Xie Y."/>
            <person name="Holland P.W."/>
            <person name="Paps J."/>
            <person name="Zhu Y."/>
            <person name="Wu F."/>
            <person name="Chen Y."/>
            <person name="Wang J."/>
            <person name="Peng C."/>
            <person name="Meng J."/>
            <person name="Yang L."/>
            <person name="Liu J."/>
            <person name="Wen B."/>
            <person name="Zhang N."/>
            <person name="Huang Z."/>
            <person name="Zhu Q."/>
            <person name="Feng Y."/>
            <person name="Mount A."/>
            <person name="Hedgecock D."/>
            <person name="Xu Z."/>
            <person name="Liu Y."/>
            <person name="Domazet-Loso T."/>
            <person name="Du Y."/>
            <person name="Sun X."/>
            <person name="Zhang S."/>
            <person name="Liu B."/>
            <person name="Cheng P."/>
            <person name="Jiang X."/>
            <person name="Li J."/>
            <person name="Fan D."/>
            <person name="Wang W."/>
            <person name="Fu W."/>
            <person name="Wang T."/>
            <person name="Wang B."/>
            <person name="Zhang J."/>
            <person name="Peng Z."/>
            <person name="Li Y."/>
            <person name="Li N."/>
            <person name="Wang J."/>
            <person name="Chen M."/>
            <person name="He Y."/>
            <person name="Tan F."/>
            <person name="Song X."/>
            <person name="Zheng Q."/>
            <person name="Huang R."/>
            <person name="Yang H."/>
            <person name="Du X."/>
            <person name="Chen L."/>
            <person name="Yang M."/>
            <person name="Gaffney P.M."/>
            <person name="Wang S."/>
            <person name="Luo L."/>
            <person name="She Z."/>
            <person name="Ming Y."/>
            <person name="Huang W."/>
            <person name="Zhang S."/>
            <person name="Huang B."/>
            <person name="Zhang Y."/>
            <person name="Qu T."/>
            <person name="Ni P."/>
            <person name="Miao G."/>
            <person name="Wang J."/>
            <person name="Wang Q."/>
            <person name="Steinberg C.E."/>
            <person name="Wang H."/>
            <person name="Li N."/>
            <person name="Qian L."/>
            <person name="Zhang G."/>
            <person name="Li Y."/>
            <person name="Yang H."/>
            <person name="Liu X."/>
            <person name="Wang J."/>
            <person name="Yin Y."/>
            <person name="Wang J."/>
        </authorList>
    </citation>
    <scope>NUCLEOTIDE SEQUENCE [LARGE SCALE GENOMIC DNA]</scope>
    <source>
        <strain evidence="9">05x7-T-G4-1.051#20</strain>
    </source>
</reference>
<feature type="domain" description="ORC1/DEAH AAA+ ATPase" evidence="8">
    <location>
        <begin position="795"/>
        <end position="904"/>
    </location>
</feature>
<dbReference type="Gene3D" id="1.25.40.10">
    <property type="entry name" value="Tetratricopeptide repeat domain"/>
    <property type="match status" value="1"/>
</dbReference>
<feature type="domain" description="ORC1/DEAH AAA+ ATPase" evidence="8">
    <location>
        <begin position="1992"/>
        <end position="2098"/>
    </location>
</feature>
<feature type="transmembrane region" description="Helical" evidence="7">
    <location>
        <begin position="429"/>
        <end position="448"/>
    </location>
</feature>
<feature type="compositionally biased region" description="Basic and acidic residues" evidence="6">
    <location>
        <begin position="3117"/>
        <end position="3131"/>
    </location>
</feature>
<feature type="transmembrane region" description="Helical" evidence="7">
    <location>
        <begin position="323"/>
        <end position="344"/>
    </location>
</feature>
<dbReference type="PANTHER" id="PTHR23504">
    <property type="entry name" value="MAJOR FACILITATOR SUPERFAMILY DOMAIN-CONTAINING PROTEIN 10"/>
    <property type="match status" value="1"/>
</dbReference>
<dbReference type="InterPro" id="IPR049945">
    <property type="entry name" value="AAA_22"/>
</dbReference>
<evidence type="ECO:0000256" key="1">
    <source>
        <dbReference type="ARBA" id="ARBA00004141"/>
    </source>
</evidence>
<feature type="region of interest" description="Disordered" evidence="6">
    <location>
        <begin position="3117"/>
        <end position="3165"/>
    </location>
</feature>
<gene>
    <name evidence="9" type="ORF">CGI_10012129</name>
</gene>
<evidence type="ECO:0000256" key="7">
    <source>
        <dbReference type="SAM" id="Phobius"/>
    </source>
</evidence>
<dbReference type="PRINTS" id="PR00364">
    <property type="entry name" value="DISEASERSIST"/>
</dbReference>
<feature type="region of interest" description="Disordered" evidence="6">
    <location>
        <begin position="613"/>
        <end position="637"/>
    </location>
</feature>
<feature type="transmembrane region" description="Helical" evidence="7">
    <location>
        <begin position="232"/>
        <end position="253"/>
    </location>
</feature>
<feature type="region of interest" description="Disordered" evidence="6">
    <location>
        <begin position="1818"/>
        <end position="1854"/>
    </location>
</feature>
<dbReference type="GO" id="GO:0022857">
    <property type="term" value="F:transmembrane transporter activity"/>
    <property type="evidence" value="ECO:0007669"/>
    <property type="project" value="InterPro"/>
</dbReference>
<name>K1PWH8_MAGGI</name>
<evidence type="ECO:0000259" key="8">
    <source>
        <dbReference type="Pfam" id="PF13401"/>
    </source>
</evidence>
<proteinExistence type="predicted"/>
<accession>K1PWH8</accession>
<dbReference type="InterPro" id="IPR019734">
    <property type="entry name" value="TPR_rpt"/>
</dbReference>
<keyword evidence="5 7" id="KW-0472">Membrane</keyword>
<sequence>MEDLLFSRSCIGGDCDGIGQLEDVVNRSSATKLLFDIQRGNGDPGKVSGTVFFKPVKGGIRLMITWNPPENNVTKLLFDIQRGNGDPGKVSGTVFFKPVKETNLEYMLMVKFELLFIPSYLPIIHDLQWLRFGAGREFEESRKKAPTMTSTKTQNGKSAPSDAERGANRTLYVVFLSLVIDLLGFTLILPLLPSILDYYGTKQDTLYQSIKDSVTGFRELVGAPDTPRWNSVLFGGVIGSLFSMLQFLASPIMGAASDVYGRKPVLVISMIGVAASYALWAVSHNFTLFVIARIIGGLSKGNVSISTAVIADIFPPEKRGKGMAFVGVAFSVGFVFGPIIGAVFSRYARDQQEVFYTVPALFALALAVIDIIFVLMFFKETLPENKRAKSISSGWQNTSHLINPVSLFRFSSVTNTAARDLSAMQKIGAVYFLYLLLYSGLEFTLTFLTHNRLNYDRIDKKDFESGKFEEKRKQKRSKKETTRFFYTYDQLQTMLAAGAFEGATVSACSSSESSSDSDDNVPESPKPPLVTDTPVTEDLVLRKTRLNFNYVFRQCPEKEKARYGDTSSDDYFIEENFEGVNILDNFNACENLFDQVQKMECDSDDDEIDELASGGSMRQLERRTSDISVSSQSSLEEDDLKDRRKRFARKGSREGSLQNFLEDRLLESKIITKGRHSSSSSISIEISMDEDSTFVEVERNPALVSLKKFIYDRFAARDQQDSKKSQQEIKQKRSRMQQQHATITEEPAGLTDPAESKATEDCARISRSKAEEFIGRTKDLQDVEEKLTGKKYQGVAICGLGGMGKTSLATEVCYRLQHARKIWHIKSIDMREKDDLIDLLRDMVGEIGLDCNSTELNDLYSELCNGLKGIKTRTIFFMDNLDDMMKTTEKKDRLLYFLENFCKDIKSIGTEVRILVTLRQKLVPEEKLRTSASQKISRGAERLSGLMFEVELSKLKLLDGVNLLKACCRRPFTPAPDNEVCQNIVNLCGGSPLAIKSVGAAVRSGKVITEMLAKKLENLPDLDVESNCLAQTFDTLDKSKQRLLVKVHVFGTAKFNLAFAAFVLGEQSMDEEKPIVFETSLNMIYLKSRHFVEVDDFQKEETDDIKTTSKSAQFSLHPLVHKFLLKIANQVEFEEPVNEAKSLFVAYVEKKTNKIFEYFEKNCVKAWKELKDFKVPLKTYNDLIQKSSPEFWNKGSRSVLTCKRVSEVADLFVEDYYKFRLLQKCIELSKGDQSKFLETALWQIHLGKKYFESDRNEIAGEVLNCVLNETLQNISLDLSFEKLGQLVEVAGAAFYLAGELCIQDRKYVQAMHYLEDTKQLWSNKLEKAVRKKYKIDLAQVYNSLGKVYANMTPQNLQKSKYNHLKAFLFAYRISDNFNNIDIPLYIQNIGRCSYREGLELEKLNKKEQANQSFRNAETYFRHAMKLFEHFKMEKFDSYAEVLGSLAYVEMKLGEMGLAEDNISKCYKLREKIMSSSHEAITLTVHDVATVKIERAIYLYWDYFENNRGDKYASIYKLYEAISEYEHLMRLTQLGGLPRNHPGYPSMKRSHLWALTQVKETKKIEKAIQFYKDFESENFEEKRKQKRSKKETTQTMLASGVFEGTSVSACSSSESSSDYDDNVPESPKPPLVTNTPVTEDLVLRKTRLNFNYVFRQYPAKEKARYGDTSSDDYFIEENFEGVNILDNFNACENLFDQVQKMECGSDDDEIDELAGGGSMGQLERRTNNISIYSQSSLEEDDLEDRRKRFARKGSRESSLQNFLEDRLLESKIISKGRHASSSSISMKISMDEDSTFVEVERNPALVSLKNFIYDRFAARHQQDSKKSQQEIKQKRTRMQQQQHATITEEPAENSDTHIHPWDLIRHGLSQELDTDQVLFQEVCQHAAQDLGPVFIQSVNNAHEFFEALHSNLSNDEVLVLDYLIALVELVNLHSHQGSQPLKNVLLEYKVKLTKYREDCARISRSKAEEFIGRTKDLQDVEEKLTGKKYIGVAICGLGGIGKTSLATEVCYRLQHARKIWHIKFINMREKKDLIDLYRDMVCEIGLDCNSTELNDLYSELCNGLKGIKTRTIFFMDNLDDMMKTAEKKDRLLYFLGNFCKDIKSMGTEVRILVTLRQKLVPEDKLRTTASQKISRGAERLSGLMYEVELSKLKLKDGVNLLKASCRRPLTLAPDNEVCQNIVNLCGGSPLAIKSVGVAIRNGKVNPEMLAKKLEDFLDLDIESRCLTQTFKTLDESKQCLLIKLHVFGTAKFDLAFAAFVLGEKSMNETTPIVSETIRSMIYLKSRHFVEVDDLQKEETDDITTTSKSAKFSLHPLVHKFLLEIANQVEFEEPLAPDNEVCQNIVNLCGGSPLAIKSVGVAIRNGKVNPEMLAKKLEDFLDLDIESRCLTQTFKTLDESKQCLLIKLHVFGTAKFDLAFAAFVLGEKSMNETTPIVSETIRSMIYLKSRHFVEVDDLQKEETYDITTTSKSAKFSLHPLVHKFLLEIANQVEFEEPVNEAKSLFIAYVEKKNNIIFENFEKNCVMAWKKLKDFKVHLKTYYELIQKSSPEFWNKGSRTVLTCKRVSEVADLFLEDYHKFRLLQKCIELSKGDQRKFLETALWQIHLSKKFFESDRNEIAREVLNCVLNETLQNIPFEFNELGQLAEVAGAAFYLAGKLCIQDRKYFEAMHYLEDAKQLWSNKLEKAIKKKYKIDRALVYNSLGKNIGRCLYREGLELEKLTKKEQANYSYWYAETYFRHAMKLFEHFKMEKFDSYAEVLRSLAYVEMKLRQMGLAEDNISKCYELRKKIMSPPHEAITLTVHDVATVRIERAIYLYWDYFENKRGDEYASINKLYEAIADYEHLMHLIKLGGLPRNHPEYPSMKRSHLWALTQVKETKKIEKAIQFYKDFESGKFEEKRKQKRSKKETTRFFYTYDQLQIMLAAGAFEGASVSACSSSESFADSDNNVPESPKPPLVTDTPVTEDLVLRKTRLNFNYVFRQCPEKEKARYGDTSSDDYFIEENFEGVNILDNFNACENLFNEVKNMECDSDDDGIDEFASGGSMGQRSERKGSRESSLQNFLEDRLLESKIITKGRLSSSSSISMEVSMDEDSTFVEVERNPALVSLKKFIYDRFAARDQKDSKKSQQEIKQKRSRMQQQQHGTITEEPAGLTDPAESKATVKRKK</sequence>
<feature type="region of interest" description="Disordered" evidence="6">
    <location>
        <begin position="1607"/>
        <end position="1633"/>
    </location>
</feature>
<protein>
    <submittedName>
        <fullName evidence="9">Major facilitator superfamily domain-containing protein 10</fullName>
    </submittedName>
</protein>
<evidence type="ECO:0000313" key="9">
    <source>
        <dbReference type="EMBL" id="EKC23379.1"/>
    </source>
</evidence>
<feature type="transmembrane region" description="Helical" evidence="7">
    <location>
        <begin position="265"/>
        <end position="282"/>
    </location>
</feature>
<feature type="compositionally biased region" description="Basic and acidic residues" evidence="6">
    <location>
        <begin position="1818"/>
        <end position="1832"/>
    </location>
</feature>
<dbReference type="GO" id="GO:0031526">
    <property type="term" value="C:brush border membrane"/>
    <property type="evidence" value="ECO:0007669"/>
    <property type="project" value="TreeGrafter"/>
</dbReference>
<dbReference type="Pfam" id="PF13401">
    <property type="entry name" value="AAA_22"/>
    <property type="match status" value="2"/>
</dbReference>
<dbReference type="PROSITE" id="PS00216">
    <property type="entry name" value="SUGAR_TRANSPORT_1"/>
    <property type="match status" value="1"/>
</dbReference>
<dbReference type="InterPro" id="IPR036259">
    <property type="entry name" value="MFS_trans_sf"/>
</dbReference>
<organism evidence="9">
    <name type="scientific">Magallana gigas</name>
    <name type="common">Pacific oyster</name>
    <name type="synonym">Crassostrea gigas</name>
    <dbReference type="NCBI Taxonomy" id="29159"/>
    <lineage>
        <taxon>Eukaryota</taxon>
        <taxon>Metazoa</taxon>
        <taxon>Spiralia</taxon>
        <taxon>Lophotrochozoa</taxon>
        <taxon>Mollusca</taxon>
        <taxon>Bivalvia</taxon>
        <taxon>Autobranchia</taxon>
        <taxon>Pteriomorphia</taxon>
        <taxon>Ostreida</taxon>
        <taxon>Ostreoidea</taxon>
        <taxon>Ostreidae</taxon>
        <taxon>Magallana</taxon>
    </lineage>
</organism>
<feature type="transmembrane region" description="Helical" evidence="7">
    <location>
        <begin position="171"/>
        <end position="192"/>
    </location>
</feature>
<evidence type="ECO:0000256" key="5">
    <source>
        <dbReference type="ARBA" id="ARBA00023136"/>
    </source>
</evidence>
<dbReference type="Gene3D" id="3.40.50.300">
    <property type="entry name" value="P-loop containing nucleotide triphosphate hydrolases"/>
    <property type="match status" value="2"/>
</dbReference>
<evidence type="ECO:0000256" key="2">
    <source>
        <dbReference type="ARBA" id="ARBA00022448"/>
    </source>
</evidence>
<dbReference type="InterPro" id="IPR005829">
    <property type="entry name" value="Sugar_transporter_CS"/>
</dbReference>
<dbReference type="SMART" id="SM00028">
    <property type="entry name" value="TPR"/>
    <property type="match status" value="5"/>
</dbReference>
<feature type="region of interest" description="Disordered" evidence="6">
    <location>
        <begin position="720"/>
        <end position="758"/>
    </location>
</feature>
<keyword evidence="4 7" id="KW-1133">Transmembrane helix</keyword>
<feature type="compositionally biased region" description="Basic and acidic residues" evidence="6">
    <location>
        <begin position="720"/>
        <end position="731"/>
    </location>
</feature>
<dbReference type="InterPro" id="IPR011990">
    <property type="entry name" value="TPR-like_helical_dom_sf"/>
</dbReference>
<dbReference type="InterPro" id="IPR011701">
    <property type="entry name" value="MFS"/>
</dbReference>
<evidence type="ECO:0000256" key="4">
    <source>
        <dbReference type="ARBA" id="ARBA00022989"/>
    </source>
</evidence>
<keyword evidence="3 7" id="KW-0812">Transmembrane</keyword>
<dbReference type="HOGENOM" id="CLU_225595_0_0_1"/>
<dbReference type="SUPFAM" id="SSF52540">
    <property type="entry name" value="P-loop containing nucleoside triphosphate hydrolases"/>
    <property type="match status" value="2"/>
</dbReference>
<dbReference type="InterPro" id="IPR027417">
    <property type="entry name" value="P-loop_NTPase"/>
</dbReference>
<dbReference type="PANTHER" id="PTHR23504:SF31">
    <property type="entry name" value="MAJOR FACILITATOR SUPERFAMILY DOMAIN-CONTAINING PROTEIN 10"/>
    <property type="match status" value="1"/>
</dbReference>
<evidence type="ECO:0000256" key="3">
    <source>
        <dbReference type="ARBA" id="ARBA00022692"/>
    </source>
</evidence>
<dbReference type="Gene3D" id="1.20.1250.20">
    <property type="entry name" value="MFS general substrate transporter like domains"/>
    <property type="match status" value="1"/>
</dbReference>
<feature type="region of interest" description="Disordered" evidence="6">
    <location>
        <begin position="509"/>
        <end position="535"/>
    </location>
</feature>
<dbReference type="SUPFAM" id="SSF103473">
    <property type="entry name" value="MFS general substrate transporter"/>
    <property type="match status" value="1"/>
</dbReference>
<comment type="subcellular location">
    <subcellularLocation>
        <location evidence="1">Membrane</location>
        <topology evidence="1">Multi-pass membrane protein</topology>
    </subcellularLocation>
</comment>
<feature type="transmembrane region" description="Helical" evidence="7">
    <location>
        <begin position="356"/>
        <end position="378"/>
    </location>
</feature>
<feature type="region of interest" description="Disordered" evidence="6">
    <location>
        <begin position="3033"/>
        <end position="3056"/>
    </location>
</feature>
<dbReference type="GO" id="GO:0043531">
    <property type="term" value="F:ADP binding"/>
    <property type="evidence" value="ECO:0007669"/>
    <property type="project" value="InterPro"/>
</dbReference>
<feature type="compositionally biased region" description="Polar residues" evidence="6">
    <location>
        <begin position="147"/>
        <end position="158"/>
    </location>
</feature>
<keyword evidence="2" id="KW-0813">Transport</keyword>
<dbReference type="InParanoid" id="K1PWH8"/>
<feature type="transmembrane region" description="Helical" evidence="7">
    <location>
        <begin position="288"/>
        <end position="311"/>
    </location>
</feature>
<evidence type="ECO:0000256" key="6">
    <source>
        <dbReference type="SAM" id="MobiDB-lite"/>
    </source>
</evidence>
<dbReference type="EMBL" id="JH815803">
    <property type="protein sequence ID" value="EKC23379.1"/>
    <property type="molecule type" value="Genomic_DNA"/>
</dbReference>
<feature type="region of interest" description="Disordered" evidence="6">
    <location>
        <begin position="141"/>
        <end position="163"/>
    </location>
</feature>
<dbReference type="Pfam" id="PF07690">
    <property type="entry name" value="MFS_1"/>
    <property type="match status" value="1"/>
</dbReference>